<keyword evidence="5" id="KW-1185">Reference proteome</keyword>
<protein>
    <submittedName>
        <fullName evidence="4">Transporter</fullName>
    </submittedName>
</protein>
<comment type="caution">
    <text evidence="4">The sequence shown here is derived from an EMBL/GenBank/DDBJ whole genome shotgun (WGS) entry which is preliminary data.</text>
</comment>
<dbReference type="PROSITE" id="PS51866">
    <property type="entry name" value="MOP"/>
    <property type="match status" value="1"/>
</dbReference>
<dbReference type="Proteomes" id="UP000278006">
    <property type="component" value="Unassembled WGS sequence"/>
</dbReference>
<dbReference type="GO" id="GO:0015689">
    <property type="term" value="P:molybdate ion transport"/>
    <property type="evidence" value="ECO:0007669"/>
    <property type="project" value="InterPro"/>
</dbReference>
<sequence>MKISARNTLPGKIIAITRGPVSTEVVLEIAPGLSIVSTITTHSADQLGLREGGQAYGIIKASSVMVGVDD</sequence>
<dbReference type="Pfam" id="PF03459">
    <property type="entry name" value="TOBE"/>
    <property type="match status" value="1"/>
</dbReference>
<evidence type="ECO:0000313" key="5">
    <source>
        <dbReference type="Proteomes" id="UP000278006"/>
    </source>
</evidence>
<dbReference type="EMBL" id="RDQO01000005">
    <property type="protein sequence ID" value="RMX04213.1"/>
    <property type="molecule type" value="Genomic_DNA"/>
</dbReference>
<name>A0A3M6QMA6_9BURK</name>
<dbReference type="OrthoDB" id="9800709at2"/>
<gene>
    <name evidence="4" type="ORF">D8I35_15550</name>
</gene>
<evidence type="ECO:0000313" key="4">
    <source>
        <dbReference type="EMBL" id="RMX04213.1"/>
    </source>
</evidence>
<dbReference type="InterPro" id="IPR008995">
    <property type="entry name" value="Mo/tungstate-bd_C_term_dom"/>
</dbReference>
<feature type="domain" description="Mop" evidence="3">
    <location>
        <begin position="2"/>
        <end position="68"/>
    </location>
</feature>
<dbReference type="RefSeq" id="WP_122230976.1">
    <property type="nucleotide sequence ID" value="NZ_RDQO01000005.1"/>
</dbReference>
<evidence type="ECO:0000256" key="1">
    <source>
        <dbReference type="ARBA" id="ARBA00022505"/>
    </source>
</evidence>
<dbReference type="InterPro" id="IPR004606">
    <property type="entry name" value="Mop_domain"/>
</dbReference>
<evidence type="ECO:0000259" key="3">
    <source>
        <dbReference type="PROSITE" id="PS51866"/>
    </source>
</evidence>
<organism evidence="4 5">
    <name type="scientific">Corticibacter populi</name>
    <dbReference type="NCBI Taxonomy" id="1550736"/>
    <lineage>
        <taxon>Bacteria</taxon>
        <taxon>Pseudomonadati</taxon>
        <taxon>Pseudomonadota</taxon>
        <taxon>Betaproteobacteria</taxon>
        <taxon>Burkholderiales</taxon>
        <taxon>Comamonadaceae</taxon>
        <taxon>Corticibacter</taxon>
    </lineage>
</organism>
<dbReference type="AlphaFoldDB" id="A0A3M6QMA6"/>
<proteinExistence type="predicted"/>
<dbReference type="NCBIfam" id="TIGR00638">
    <property type="entry name" value="Mop"/>
    <property type="match status" value="1"/>
</dbReference>
<dbReference type="SUPFAM" id="SSF50331">
    <property type="entry name" value="MOP-like"/>
    <property type="match status" value="1"/>
</dbReference>
<keyword evidence="1 2" id="KW-0500">Molybdenum</keyword>
<accession>A0A3M6QMA6</accession>
<evidence type="ECO:0000256" key="2">
    <source>
        <dbReference type="PROSITE-ProRule" id="PRU01213"/>
    </source>
</evidence>
<dbReference type="InterPro" id="IPR005116">
    <property type="entry name" value="Transp-assoc_OB_typ1"/>
</dbReference>
<dbReference type="Gene3D" id="2.40.50.100">
    <property type="match status" value="1"/>
</dbReference>
<reference evidence="4 5" key="1">
    <citation type="submission" date="2018-10" db="EMBL/GenBank/DDBJ databases">
        <title>Draft genome of Cortibacter populi DSM10536.</title>
        <authorList>
            <person name="Bernier A.-M."/>
            <person name="Bernard K."/>
        </authorList>
    </citation>
    <scope>NUCLEOTIDE SEQUENCE [LARGE SCALE GENOMIC DNA]</scope>
    <source>
        <strain evidence="4 5">DSM 105136</strain>
    </source>
</reference>